<feature type="region of interest" description="Disordered" evidence="9">
    <location>
        <begin position="55"/>
        <end position="85"/>
    </location>
</feature>
<feature type="region of interest" description="Disordered" evidence="9">
    <location>
        <begin position="1"/>
        <end position="23"/>
    </location>
</feature>
<dbReference type="InterPro" id="IPR013324">
    <property type="entry name" value="RNA_pol_sigma_r3/r4-like"/>
</dbReference>
<dbReference type="InterPro" id="IPR003109">
    <property type="entry name" value="GoLoco_motif"/>
</dbReference>
<evidence type="ECO:0000256" key="5">
    <source>
        <dbReference type="ARBA" id="ARBA00022553"/>
    </source>
</evidence>
<dbReference type="InterPro" id="IPR052386">
    <property type="entry name" value="GPSM"/>
</dbReference>
<evidence type="ECO:0000313" key="10">
    <source>
        <dbReference type="EMBL" id="KAJ8969766.1"/>
    </source>
</evidence>
<dbReference type="GO" id="GO:0005938">
    <property type="term" value="C:cell cortex"/>
    <property type="evidence" value="ECO:0007669"/>
    <property type="project" value="TreeGrafter"/>
</dbReference>
<evidence type="ECO:0008006" key="12">
    <source>
        <dbReference type="Google" id="ProtNLM"/>
    </source>
</evidence>
<evidence type="ECO:0000256" key="7">
    <source>
        <dbReference type="ARBA" id="ARBA00022803"/>
    </source>
</evidence>
<dbReference type="Gene3D" id="1.25.40.10">
    <property type="entry name" value="Tetratricopeptide repeat domain"/>
    <property type="match status" value="1"/>
</dbReference>
<sequence length="261" mass="29742">MIAGMQSKRMDEQRVSLPHLPGLQTNSLQRLAESRNNSVPDDNFLDQLVRCQGSRLEDQRSPLPTPAVDAETDPPPLNTRKSGATVPDEDFFSLIMRFQSGRMDDQRASVPRIENSMSDLEGENDYIVSESSEEDDLEMQLNAQRMKNENYVEETVSQYDELVEQLLMTLPLNLREVISLRGILGTSFRDVANRFDITISSLHRIIKRMIIFLSNLSPQVITWPSDNEKRIIEQHFRENGFPNIIGAIDGSHIKIDKPDSD</sequence>
<comment type="subcellular location">
    <subcellularLocation>
        <location evidence="2">Cytoplasm</location>
    </subcellularLocation>
    <subcellularLocation>
        <location evidence="1">Membrane</location>
    </subcellularLocation>
</comment>
<dbReference type="GO" id="GO:0000132">
    <property type="term" value="P:establishment of mitotic spindle orientation"/>
    <property type="evidence" value="ECO:0007669"/>
    <property type="project" value="TreeGrafter"/>
</dbReference>
<evidence type="ECO:0000256" key="9">
    <source>
        <dbReference type="SAM" id="MobiDB-lite"/>
    </source>
</evidence>
<dbReference type="Gene3D" id="1.10.10.10">
    <property type="entry name" value="Winged helix-like DNA-binding domain superfamily/Winged helix DNA-binding domain"/>
    <property type="match status" value="1"/>
</dbReference>
<comment type="caution">
    <text evidence="10">The sequence shown here is derived from an EMBL/GenBank/DDBJ whole genome shotgun (WGS) entry which is preliminary data.</text>
</comment>
<evidence type="ECO:0000256" key="6">
    <source>
        <dbReference type="ARBA" id="ARBA00022737"/>
    </source>
</evidence>
<dbReference type="AlphaFoldDB" id="A0AAV8ZTD7"/>
<organism evidence="10 11">
    <name type="scientific">Rhamnusium bicolor</name>
    <dbReference type="NCBI Taxonomy" id="1586634"/>
    <lineage>
        <taxon>Eukaryota</taxon>
        <taxon>Metazoa</taxon>
        <taxon>Ecdysozoa</taxon>
        <taxon>Arthropoda</taxon>
        <taxon>Hexapoda</taxon>
        <taxon>Insecta</taxon>
        <taxon>Pterygota</taxon>
        <taxon>Neoptera</taxon>
        <taxon>Endopterygota</taxon>
        <taxon>Coleoptera</taxon>
        <taxon>Polyphaga</taxon>
        <taxon>Cucujiformia</taxon>
        <taxon>Chrysomeloidea</taxon>
        <taxon>Cerambycidae</taxon>
        <taxon>Lepturinae</taxon>
        <taxon>Rhagiini</taxon>
        <taxon>Rhamnusium</taxon>
    </lineage>
</organism>
<name>A0AAV8ZTD7_9CUCU</name>
<evidence type="ECO:0000256" key="8">
    <source>
        <dbReference type="ARBA" id="ARBA00023136"/>
    </source>
</evidence>
<evidence type="ECO:0000256" key="1">
    <source>
        <dbReference type="ARBA" id="ARBA00004370"/>
    </source>
</evidence>
<keyword evidence="8" id="KW-0472">Membrane</keyword>
<accession>A0AAV8ZTD7</accession>
<protein>
    <recommendedName>
        <fullName evidence="12">Nuclease HARBI1</fullName>
    </recommendedName>
</protein>
<keyword evidence="4" id="KW-0963">Cytoplasm</keyword>
<evidence type="ECO:0000256" key="2">
    <source>
        <dbReference type="ARBA" id="ARBA00004496"/>
    </source>
</evidence>
<dbReference type="PROSITE" id="PS50877">
    <property type="entry name" value="GOLOCO"/>
    <property type="match status" value="2"/>
</dbReference>
<dbReference type="PANTHER" id="PTHR45954">
    <property type="entry name" value="LD33695P"/>
    <property type="match status" value="1"/>
</dbReference>
<keyword evidence="6" id="KW-0677">Repeat</keyword>
<dbReference type="InterPro" id="IPR011990">
    <property type="entry name" value="TPR-like_helical_dom_sf"/>
</dbReference>
<dbReference type="PANTHER" id="PTHR45954:SF1">
    <property type="entry name" value="LD33695P"/>
    <property type="match status" value="1"/>
</dbReference>
<reference evidence="10" key="1">
    <citation type="journal article" date="2023" name="Insect Mol. Biol.">
        <title>Genome sequencing provides insights into the evolution of gene families encoding plant cell wall-degrading enzymes in longhorned beetles.</title>
        <authorList>
            <person name="Shin N.R."/>
            <person name="Okamura Y."/>
            <person name="Kirsch R."/>
            <person name="Pauchet Y."/>
        </authorList>
    </citation>
    <scope>NUCLEOTIDE SEQUENCE</scope>
    <source>
        <strain evidence="10">RBIC_L_NR</strain>
    </source>
</reference>
<evidence type="ECO:0000313" key="11">
    <source>
        <dbReference type="Proteomes" id="UP001162156"/>
    </source>
</evidence>
<dbReference type="Pfam" id="PF02188">
    <property type="entry name" value="GoLoco"/>
    <property type="match status" value="3"/>
</dbReference>
<proteinExistence type="predicted"/>
<dbReference type="SMART" id="SM00390">
    <property type="entry name" value="GoLoco"/>
    <property type="match status" value="3"/>
</dbReference>
<keyword evidence="11" id="KW-1185">Reference proteome</keyword>
<dbReference type="InterPro" id="IPR036388">
    <property type="entry name" value="WH-like_DNA-bd_sf"/>
</dbReference>
<dbReference type="SUPFAM" id="SSF88659">
    <property type="entry name" value="Sigma3 and sigma4 domains of RNA polymerase sigma factors"/>
    <property type="match status" value="1"/>
</dbReference>
<dbReference type="EMBL" id="JANEYF010000465">
    <property type="protein sequence ID" value="KAJ8969766.1"/>
    <property type="molecule type" value="Genomic_DNA"/>
</dbReference>
<dbReference type="Proteomes" id="UP001162156">
    <property type="component" value="Unassembled WGS sequence"/>
</dbReference>
<evidence type="ECO:0000256" key="4">
    <source>
        <dbReference type="ARBA" id="ARBA00022490"/>
    </source>
</evidence>
<dbReference type="GO" id="GO:0016020">
    <property type="term" value="C:membrane"/>
    <property type="evidence" value="ECO:0007669"/>
    <property type="project" value="UniProtKB-SubCell"/>
</dbReference>
<evidence type="ECO:0000256" key="3">
    <source>
        <dbReference type="ARBA" id="ARBA00022475"/>
    </source>
</evidence>
<gene>
    <name evidence="10" type="ORF">NQ314_001603</name>
</gene>
<dbReference type="GO" id="GO:0005092">
    <property type="term" value="F:GDP-dissociation inhibitor activity"/>
    <property type="evidence" value="ECO:0007669"/>
    <property type="project" value="TreeGrafter"/>
</dbReference>
<dbReference type="GO" id="GO:0001965">
    <property type="term" value="F:G-protein alpha-subunit binding"/>
    <property type="evidence" value="ECO:0007669"/>
    <property type="project" value="TreeGrafter"/>
</dbReference>
<keyword evidence="7" id="KW-0802">TPR repeat</keyword>
<keyword evidence="3" id="KW-1003">Cell membrane</keyword>
<keyword evidence="5" id="KW-0597">Phosphoprotein</keyword>